<proteinExistence type="inferred from homology"/>
<dbReference type="PANTHER" id="PTHR43884:SF12">
    <property type="entry name" value="ISOVALERYL-COA DEHYDROGENASE, MITOCHONDRIAL-RELATED"/>
    <property type="match status" value="1"/>
</dbReference>
<evidence type="ECO:0000256" key="7">
    <source>
        <dbReference type="ARBA" id="ARBA00052938"/>
    </source>
</evidence>
<evidence type="ECO:0000256" key="10">
    <source>
        <dbReference type="ARBA" id="ARBA00075603"/>
    </source>
</evidence>
<comment type="cofactor">
    <cofactor evidence="1">
        <name>FAD</name>
        <dbReference type="ChEBI" id="CHEBI:57692"/>
    </cofactor>
</comment>
<reference evidence="14 15" key="1">
    <citation type="submission" date="2016-10" db="EMBL/GenBank/DDBJ databases">
        <authorList>
            <person name="de Groot N.N."/>
        </authorList>
    </citation>
    <scope>NUCLEOTIDE SEQUENCE [LARGE SCALE GENOMIC DNA]</scope>
    <source>
        <strain evidence="14 15">LMG 24775</strain>
    </source>
</reference>
<comment type="catalytic activity">
    <reaction evidence="7">
        <text>3-sulfinopropanoyl-CoA + H2O = propanoyl-CoA + sulfite + H(+)</text>
        <dbReference type="Rhea" id="RHEA:41624"/>
        <dbReference type="ChEBI" id="CHEBI:15377"/>
        <dbReference type="ChEBI" id="CHEBI:15378"/>
        <dbReference type="ChEBI" id="CHEBI:17359"/>
        <dbReference type="ChEBI" id="CHEBI:57392"/>
        <dbReference type="ChEBI" id="CHEBI:78349"/>
        <dbReference type="EC" id="3.13.1.4"/>
    </reaction>
    <physiologicalReaction direction="left-to-right" evidence="7">
        <dbReference type="Rhea" id="RHEA:41625"/>
    </physiologicalReaction>
</comment>
<evidence type="ECO:0000313" key="14">
    <source>
        <dbReference type="EMBL" id="SDY23457.1"/>
    </source>
</evidence>
<dbReference type="Proteomes" id="UP000183417">
    <property type="component" value="Unassembled WGS sequence"/>
</dbReference>
<dbReference type="FunFam" id="1.20.140.10:FF:000004">
    <property type="entry name" value="Acyl-CoA dehydrogenase FadE25"/>
    <property type="match status" value="1"/>
</dbReference>
<dbReference type="GO" id="GO:0050660">
    <property type="term" value="F:flavin adenine dinucleotide binding"/>
    <property type="evidence" value="ECO:0007669"/>
    <property type="project" value="InterPro"/>
</dbReference>
<accession>A0A1H3I6Z6</accession>
<evidence type="ECO:0000313" key="15">
    <source>
        <dbReference type="Proteomes" id="UP000183417"/>
    </source>
</evidence>
<dbReference type="Pfam" id="PF02771">
    <property type="entry name" value="Acyl-CoA_dh_N"/>
    <property type="match status" value="1"/>
</dbReference>
<evidence type="ECO:0000259" key="13">
    <source>
        <dbReference type="Pfam" id="PF02771"/>
    </source>
</evidence>
<dbReference type="GeneID" id="94689442"/>
<dbReference type="Gene3D" id="1.20.140.10">
    <property type="entry name" value="Butyryl-CoA Dehydrogenase, subunit A, domain 3"/>
    <property type="match status" value="1"/>
</dbReference>
<evidence type="ECO:0000259" key="12">
    <source>
        <dbReference type="Pfam" id="PF02770"/>
    </source>
</evidence>
<dbReference type="GO" id="GO:0016787">
    <property type="term" value="F:hydrolase activity"/>
    <property type="evidence" value="ECO:0007669"/>
    <property type="project" value="UniProtKB-KW"/>
</dbReference>
<feature type="domain" description="Acyl-CoA dehydrogenase/oxidase N-terminal" evidence="13">
    <location>
        <begin position="9"/>
        <end position="120"/>
    </location>
</feature>
<protein>
    <recommendedName>
        <fullName evidence="9">3-sulfinopropanoyl-CoA desulfinase</fullName>
        <ecNumber evidence="8">3.13.1.4</ecNumber>
    </recommendedName>
    <alternativeName>
        <fullName evidence="10">3-sulfinopropionyl coenzyme A desulfinase</fullName>
    </alternativeName>
</protein>
<dbReference type="SUPFAM" id="SSF56645">
    <property type="entry name" value="Acyl-CoA dehydrogenase NM domain-like"/>
    <property type="match status" value="1"/>
</dbReference>
<evidence type="ECO:0000256" key="9">
    <source>
        <dbReference type="ARBA" id="ARBA00068311"/>
    </source>
</evidence>
<dbReference type="InterPro" id="IPR006089">
    <property type="entry name" value="Acyl-CoA_DH_CS"/>
</dbReference>
<keyword evidence="4" id="KW-0378">Hydrolase</keyword>
<organism evidence="14 15">
    <name type="scientific">Delftia lacustris</name>
    <dbReference type="NCBI Taxonomy" id="558537"/>
    <lineage>
        <taxon>Bacteria</taxon>
        <taxon>Pseudomonadati</taxon>
        <taxon>Pseudomonadota</taxon>
        <taxon>Betaproteobacteria</taxon>
        <taxon>Burkholderiales</taxon>
        <taxon>Comamonadaceae</taxon>
        <taxon>Delftia</taxon>
    </lineage>
</organism>
<dbReference type="EMBL" id="FNPE01000003">
    <property type="protein sequence ID" value="SDY23457.1"/>
    <property type="molecule type" value="Genomic_DNA"/>
</dbReference>
<feature type="domain" description="Acyl-CoA dehydrogenase/oxidase C-terminal" evidence="11">
    <location>
        <begin position="231"/>
        <end position="380"/>
    </location>
</feature>
<dbReference type="Pfam" id="PF00441">
    <property type="entry name" value="Acyl-CoA_dh_1"/>
    <property type="match status" value="1"/>
</dbReference>
<evidence type="ECO:0000256" key="8">
    <source>
        <dbReference type="ARBA" id="ARBA00066461"/>
    </source>
</evidence>
<keyword evidence="5" id="KW-0274">FAD</keyword>
<dbReference type="InterPro" id="IPR009075">
    <property type="entry name" value="AcylCo_DH/oxidase_C"/>
</dbReference>
<evidence type="ECO:0000256" key="4">
    <source>
        <dbReference type="ARBA" id="ARBA00022801"/>
    </source>
</evidence>
<dbReference type="PANTHER" id="PTHR43884">
    <property type="entry name" value="ACYL-COA DEHYDROGENASE"/>
    <property type="match status" value="1"/>
</dbReference>
<evidence type="ECO:0000259" key="11">
    <source>
        <dbReference type="Pfam" id="PF00441"/>
    </source>
</evidence>
<dbReference type="InterPro" id="IPR037069">
    <property type="entry name" value="AcylCoA_DH/ox_N_sf"/>
</dbReference>
<dbReference type="GO" id="GO:0003995">
    <property type="term" value="F:acyl-CoA dehydrogenase activity"/>
    <property type="evidence" value="ECO:0007669"/>
    <property type="project" value="InterPro"/>
</dbReference>
<dbReference type="FunFam" id="2.40.110.10:FF:000002">
    <property type="entry name" value="Acyl-CoA dehydrogenase fadE12"/>
    <property type="match status" value="1"/>
</dbReference>
<dbReference type="SUPFAM" id="SSF47203">
    <property type="entry name" value="Acyl-CoA dehydrogenase C-terminal domain-like"/>
    <property type="match status" value="1"/>
</dbReference>
<dbReference type="Gene3D" id="1.10.540.10">
    <property type="entry name" value="Acyl-CoA dehydrogenase/oxidase, N-terminal domain"/>
    <property type="match status" value="1"/>
</dbReference>
<dbReference type="InterPro" id="IPR006091">
    <property type="entry name" value="Acyl-CoA_Oxase/DH_mid-dom"/>
</dbReference>
<evidence type="ECO:0000256" key="3">
    <source>
        <dbReference type="ARBA" id="ARBA00022630"/>
    </source>
</evidence>
<dbReference type="PIRSF" id="PIRSF016578">
    <property type="entry name" value="HsaA"/>
    <property type="match status" value="1"/>
</dbReference>
<keyword evidence="3" id="KW-0285">Flavoprotein</keyword>
<dbReference type="InterPro" id="IPR036250">
    <property type="entry name" value="AcylCo_DH-like_C"/>
</dbReference>
<feature type="domain" description="Acyl-CoA oxidase/dehydrogenase middle" evidence="12">
    <location>
        <begin position="124"/>
        <end position="219"/>
    </location>
</feature>
<comment type="similarity">
    <text evidence="2">Belongs to the acyl-CoA dehydrogenase family.</text>
</comment>
<dbReference type="InterPro" id="IPR046373">
    <property type="entry name" value="Acyl-CoA_Oxase/DH_mid-dom_sf"/>
</dbReference>
<dbReference type="InterPro" id="IPR009100">
    <property type="entry name" value="AcylCoA_DH/oxidase_NM_dom_sf"/>
</dbReference>
<evidence type="ECO:0000256" key="5">
    <source>
        <dbReference type="ARBA" id="ARBA00022827"/>
    </source>
</evidence>
<sequence>MNFQRLGTTADDHAIADAVARFADDALAPLAQRMDEEALSATCHVPGLSALGVMGMNLPEALGGPGVTPTAMLLSLVAISRACAATSSMIGAHYLGTDAVLIGGDDAQRQQWLPRCASGQWLAAFALSEPRGGSHPADMRTRAVRDGDDYLITGVKHFISNAAEARFMVVFAKTDMEAGARGVSAFIVPRDLPGIQVSAPEKLMGIRGGHAFEVSLDGVRVPASHRLGAEGTGFKTAMKVLDNSRLDVAATALGVAEAALAAAAQWANQRLVGGEPLATKQGIQWKLADMKLRLESSWALTMQALALRQAGQPFTQHSAMAKLHASEMVGFVTDEALQIHGGYGYTREMPLERLVRDARILRIYEGSSEVQRSIIARGVLAGS</sequence>
<name>A0A1H3I6Z6_9BURK</name>
<keyword evidence="6" id="KW-0560">Oxidoreductase</keyword>
<gene>
    <name evidence="14" type="ORF">SAMN05421547_103205</name>
</gene>
<dbReference type="PROSITE" id="PS00073">
    <property type="entry name" value="ACYL_COA_DH_2"/>
    <property type="match status" value="1"/>
</dbReference>
<evidence type="ECO:0000256" key="6">
    <source>
        <dbReference type="ARBA" id="ARBA00023002"/>
    </source>
</evidence>
<dbReference type="EC" id="3.13.1.4" evidence="8"/>
<dbReference type="Gene3D" id="2.40.110.10">
    <property type="entry name" value="Butyryl-CoA Dehydrogenase, subunit A, domain 2"/>
    <property type="match status" value="1"/>
</dbReference>
<dbReference type="AlphaFoldDB" id="A0A1H3I6Z6"/>
<dbReference type="Pfam" id="PF02770">
    <property type="entry name" value="Acyl-CoA_dh_M"/>
    <property type="match status" value="1"/>
</dbReference>
<evidence type="ECO:0000256" key="2">
    <source>
        <dbReference type="ARBA" id="ARBA00009347"/>
    </source>
</evidence>
<dbReference type="InterPro" id="IPR013786">
    <property type="entry name" value="AcylCoA_DH/ox_N"/>
</dbReference>
<dbReference type="RefSeq" id="WP_074921196.1">
    <property type="nucleotide sequence ID" value="NZ_CP141274.1"/>
</dbReference>
<evidence type="ECO:0000256" key="1">
    <source>
        <dbReference type="ARBA" id="ARBA00001974"/>
    </source>
</evidence>